<evidence type="ECO:0000256" key="3">
    <source>
        <dbReference type="ARBA" id="ARBA00022729"/>
    </source>
</evidence>
<dbReference type="PRINTS" id="PR00723">
    <property type="entry name" value="SUBTILISIN"/>
</dbReference>
<feature type="active site" description="Charge relay system" evidence="6">
    <location>
        <position position="178"/>
    </location>
</feature>
<reference evidence="11" key="1">
    <citation type="journal article" date="1996" name="Plant Physiol.">
        <title>Mutualistic fungal endophytes express a proteinase that is homologous to proteases suspected to be important in fungal pathogenicity.</title>
        <authorList>
            <person name="Reddy P.V."/>
            <person name="Lam C.K."/>
            <person name="Belanger F.C."/>
        </authorList>
    </citation>
    <scope>NUCLEOTIDE SEQUENCE</scope>
</reference>
<dbReference type="InterPro" id="IPR036852">
    <property type="entry name" value="Peptidase_S8/S53_dom_sf"/>
</dbReference>
<feature type="domain" description="Inhibitor I9" evidence="10">
    <location>
        <begin position="40"/>
        <end position="104"/>
    </location>
</feature>
<dbReference type="PANTHER" id="PTHR43806:SF58">
    <property type="entry name" value="ALKALINE PROTEASE 1-RELATED"/>
    <property type="match status" value="1"/>
</dbReference>
<comment type="similarity">
    <text evidence="1 6 7">Belongs to the peptidase S8 family.</text>
</comment>
<dbReference type="PROSITE" id="PS00138">
    <property type="entry name" value="SUBTILASE_SER"/>
    <property type="match status" value="1"/>
</dbReference>
<dbReference type="Gene3D" id="3.30.70.80">
    <property type="entry name" value="Peptidase S8 propeptide/proteinase inhibitor I9"/>
    <property type="match status" value="1"/>
</dbReference>
<dbReference type="AlphaFoldDB" id="O13464"/>
<dbReference type="InterPro" id="IPR023828">
    <property type="entry name" value="Peptidase_S8_Ser-AS"/>
</dbReference>
<dbReference type="CDD" id="cd04077">
    <property type="entry name" value="Peptidases_S8_PCSK9_ProteinaseK_like"/>
    <property type="match status" value="1"/>
</dbReference>
<dbReference type="InterPro" id="IPR034193">
    <property type="entry name" value="PCSK9_ProteinaseK-like"/>
</dbReference>
<keyword evidence="2 6" id="KW-0645">Protease</keyword>
<evidence type="ECO:0000256" key="1">
    <source>
        <dbReference type="ARBA" id="ARBA00011073"/>
    </source>
</evidence>
<dbReference type="GO" id="GO:0005576">
    <property type="term" value="C:extracellular region"/>
    <property type="evidence" value="ECO:0007669"/>
    <property type="project" value="UniProtKB-ARBA"/>
</dbReference>
<evidence type="ECO:0000259" key="10">
    <source>
        <dbReference type="Pfam" id="PF05922"/>
    </source>
</evidence>
<dbReference type="SUPFAM" id="SSF52743">
    <property type="entry name" value="Subtilisin-like"/>
    <property type="match status" value="1"/>
</dbReference>
<name>O13464_EPITY</name>
<keyword evidence="3 8" id="KW-0732">Signal</keyword>
<evidence type="ECO:0000259" key="9">
    <source>
        <dbReference type="Pfam" id="PF00082"/>
    </source>
</evidence>
<evidence type="ECO:0000256" key="4">
    <source>
        <dbReference type="ARBA" id="ARBA00022801"/>
    </source>
</evidence>
<dbReference type="InterPro" id="IPR050131">
    <property type="entry name" value="Peptidase_S8_subtilisin-like"/>
</dbReference>
<dbReference type="SUPFAM" id="SSF54897">
    <property type="entry name" value="Protease propeptides/inhibitors"/>
    <property type="match status" value="1"/>
</dbReference>
<dbReference type="PROSITE" id="PS51892">
    <property type="entry name" value="SUBTILASE"/>
    <property type="match status" value="1"/>
</dbReference>
<reference evidence="11" key="2">
    <citation type="submission" date="1997-07" db="EMBL/GenBank/DDBJ databases">
        <authorList>
            <person name="Reddy P.V."/>
            <person name="Lam C.K."/>
            <person name="Belanger F.C."/>
        </authorList>
    </citation>
    <scope>NUCLEOTIDE SEQUENCE</scope>
</reference>
<sequence length="387" mass="40906">MMHLARLLPLLALAAAAPALRDAPAELLTPSDNSTVIPGKYIVKMKDDVGASGFSDVVKSLAAEPHLTYDSIFRGFATELDEAGLKALREHPDVDYIEPDQEATTSARVVQKNAPWGLARISHRRRGSNEYVYDNSGGKGACVYVIDTGVDDRHPEFEGRAHQIQSYVAGSNVDDNGHGTHVAGTIGSRTYGVAKRVTIFGVKVLPARGTSPNSVIIKGMDFVHAMPSGVNAPTDVVVNMSLGGGYSKATNQAAARLVRAKYFVAVASGNNNRDARNYSPASEPSVCTVGGTDKFDSVYMSNWGPAVDINGPGVDVLSTLPNRRTGRLTGTSMATPHIAGLGAYLAAKNGRRAGPGLCRTIKDMATKNVITNQVAGTVNLLAFNGEK</sequence>
<accession>O13464</accession>
<dbReference type="GO" id="GO:0006508">
    <property type="term" value="P:proteolysis"/>
    <property type="evidence" value="ECO:0007669"/>
    <property type="project" value="UniProtKB-KW"/>
</dbReference>
<dbReference type="InterPro" id="IPR037045">
    <property type="entry name" value="S8pro/Inhibitor_I9_sf"/>
</dbReference>
<feature type="active site" description="Charge relay system" evidence="6">
    <location>
        <position position="147"/>
    </location>
</feature>
<evidence type="ECO:0000256" key="2">
    <source>
        <dbReference type="ARBA" id="ARBA00022670"/>
    </source>
</evidence>
<dbReference type="GO" id="GO:0004252">
    <property type="term" value="F:serine-type endopeptidase activity"/>
    <property type="evidence" value="ECO:0007669"/>
    <property type="project" value="UniProtKB-UniRule"/>
</dbReference>
<feature type="domain" description="Peptidase S8/S53" evidence="9">
    <location>
        <begin position="138"/>
        <end position="351"/>
    </location>
</feature>
<dbReference type="PANTHER" id="PTHR43806">
    <property type="entry name" value="PEPTIDASE S8"/>
    <property type="match status" value="1"/>
</dbReference>
<protein>
    <submittedName>
        <fullName evidence="11">Protease</fullName>
    </submittedName>
</protein>
<dbReference type="Gene3D" id="3.40.50.200">
    <property type="entry name" value="Peptidase S8/S53 domain"/>
    <property type="match status" value="1"/>
</dbReference>
<dbReference type="EMBL" id="L76740">
    <property type="protein sequence ID" value="AAB62277.2"/>
    <property type="molecule type" value="Genomic_DNA"/>
</dbReference>
<organism evidence="11">
    <name type="scientific">Epichloe typhina subsp. poae</name>
    <dbReference type="NCBI Taxonomy" id="1181997"/>
    <lineage>
        <taxon>Eukaryota</taxon>
        <taxon>Fungi</taxon>
        <taxon>Dikarya</taxon>
        <taxon>Ascomycota</taxon>
        <taxon>Pezizomycotina</taxon>
        <taxon>Sordariomycetes</taxon>
        <taxon>Hypocreomycetidae</taxon>
        <taxon>Hypocreales</taxon>
        <taxon>Clavicipitaceae</taxon>
        <taxon>Epichloe</taxon>
    </lineage>
</organism>
<feature type="chain" id="PRO_5004157864" evidence="8">
    <location>
        <begin position="17"/>
        <end position="387"/>
    </location>
</feature>
<dbReference type="PROSITE" id="PS00136">
    <property type="entry name" value="SUBTILASE_ASP"/>
    <property type="match status" value="1"/>
</dbReference>
<keyword evidence="4 6" id="KW-0378">Hydrolase</keyword>
<feature type="active site" description="Charge relay system" evidence="6">
    <location>
        <position position="332"/>
    </location>
</feature>
<evidence type="ECO:0000256" key="7">
    <source>
        <dbReference type="RuleBase" id="RU003355"/>
    </source>
</evidence>
<dbReference type="Pfam" id="PF00082">
    <property type="entry name" value="Peptidase_S8"/>
    <property type="match status" value="1"/>
</dbReference>
<dbReference type="InterPro" id="IPR010259">
    <property type="entry name" value="S8pro/Inhibitor_I9"/>
</dbReference>
<keyword evidence="5 6" id="KW-0720">Serine protease</keyword>
<dbReference type="PROSITE" id="PS00137">
    <property type="entry name" value="SUBTILASE_HIS"/>
    <property type="match status" value="1"/>
</dbReference>
<dbReference type="InterPro" id="IPR022398">
    <property type="entry name" value="Peptidase_S8_His-AS"/>
</dbReference>
<dbReference type="InterPro" id="IPR000209">
    <property type="entry name" value="Peptidase_S8/S53_dom"/>
</dbReference>
<evidence type="ECO:0000256" key="5">
    <source>
        <dbReference type="ARBA" id="ARBA00022825"/>
    </source>
</evidence>
<dbReference type="InterPro" id="IPR023827">
    <property type="entry name" value="Peptidase_S8_Asp-AS"/>
</dbReference>
<proteinExistence type="inferred from homology"/>
<dbReference type="FunFam" id="3.40.50.200:FF:000014">
    <property type="entry name" value="Proteinase K"/>
    <property type="match status" value="1"/>
</dbReference>
<dbReference type="InterPro" id="IPR015500">
    <property type="entry name" value="Peptidase_S8_subtilisin-rel"/>
</dbReference>
<evidence type="ECO:0000256" key="6">
    <source>
        <dbReference type="PROSITE-ProRule" id="PRU01240"/>
    </source>
</evidence>
<evidence type="ECO:0000313" key="11">
    <source>
        <dbReference type="EMBL" id="AAB62277.2"/>
    </source>
</evidence>
<feature type="signal peptide" evidence="8">
    <location>
        <begin position="1"/>
        <end position="16"/>
    </location>
</feature>
<evidence type="ECO:0000256" key="8">
    <source>
        <dbReference type="SAM" id="SignalP"/>
    </source>
</evidence>
<dbReference type="Pfam" id="PF05922">
    <property type="entry name" value="Inhibitor_I9"/>
    <property type="match status" value="1"/>
</dbReference>